<comment type="catalytic activity">
    <reaction evidence="8">
        <text>aceneuramate = aldehydo-N-acetyl-D-mannosamine + pyruvate</text>
        <dbReference type="Rhea" id="RHEA:23296"/>
        <dbReference type="ChEBI" id="CHEBI:15361"/>
        <dbReference type="ChEBI" id="CHEBI:17122"/>
        <dbReference type="ChEBI" id="CHEBI:173083"/>
        <dbReference type="EC" id="4.1.3.3"/>
    </reaction>
</comment>
<dbReference type="SUPFAM" id="SSF51569">
    <property type="entry name" value="Aldolase"/>
    <property type="match status" value="1"/>
</dbReference>
<reference evidence="9" key="1">
    <citation type="submission" date="2021-01" db="EMBL/GenBank/DDBJ databases">
        <authorList>
            <person name="Corre E."/>
            <person name="Pelletier E."/>
            <person name="Niang G."/>
            <person name="Scheremetjew M."/>
            <person name="Finn R."/>
            <person name="Kale V."/>
            <person name="Holt S."/>
            <person name="Cochrane G."/>
            <person name="Meng A."/>
            <person name="Brown T."/>
            <person name="Cohen L."/>
        </authorList>
    </citation>
    <scope>NUCLEOTIDE SEQUENCE</scope>
    <source>
        <strain evidence="9">CCMP622</strain>
    </source>
</reference>
<dbReference type="PANTHER" id="PTHR12128:SF21">
    <property type="entry name" value="N-ACETYLNEURAMINATE LYASE"/>
    <property type="match status" value="1"/>
</dbReference>
<keyword evidence="7" id="KW-0119">Carbohydrate metabolism</keyword>
<dbReference type="EC" id="4.1.3.3" evidence="4"/>
<dbReference type="GO" id="GO:0005737">
    <property type="term" value="C:cytoplasm"/>
    <property type="evidence" value="ECO:0007669"/>
    <property type="project" value="UniProtKB-SubCell"/>
</dbReference>
<evidence type="ECO:0000256" key="7">
    <source>
        <dbReference type="ARBA" id="ARBA00023277"/>
    </source>
</evidence>
<dbReference type="InterPro" id="IPR013785">
    <property type="entry name" value="Aldolase_TIM"/>
</dbReference>
<dbReference type="Pfam" id="PF00701">
    <property type="entry name" value="DHDPS"/>
    <property type="match status" value="1"/>
</dbReference>
<proteinExistence type="inferred from homology"/>
<dbReference type="AlphaFoldDB" id="A0A7S2TQ18"/>
<comment type="subcellular location">
    <subcellularLocation>
        <location evidence="1">Cytoplasm</location>
    </subcellularLocation>
</comment>
<evidence type="ECO:0000256" key="3">
    <source>
        <dbReference type="ARBA" id="ARBA00006324"/>
    </source>
</evidence>
<keyword evidence="6" id="KW-0456">Lyase</keyword>
<gene>
    <name evidence="9" type="ORF">LSP00402_LOCUS10125</name>
</gene>
<dbReference type="Gene3D" id="3.20.20.70">
    <property type="entry name" value="Aldolase class I"/>
    <property type="match status" value="1"/>
</dbReference>
<dbReference type="InterPro" id="IPR002220">
    <property type="entry name" value="DapA-like"/>
</dbReference>
<dbReference type="PANTHER" id="PTHR12128">
    <property type="entry name" value="DIHYDRODIPICOLINATE SYNTHASE"/>
    <property type="match status" value="1"/>
</dbReference>
<evidence type="ECO:0000256" key="4">
    <source>
        <dbReference type="ARBA" id="ARBA00012911"/>
    </source>
</evidence>
<evidence type="ECO:0000256" key="1">
    <source>
        <dbReference type="ARBA" id="ARBA00004496"/>
    </source>
</evidence>
<evidence type="ECO:0000313" key="9">
    <source>
        <dbReference type="EMBL" id="CAD9764376.1"/>
    </source>
</evidence>
<evidence type="ECO:0000256" key="6">
    <source>
        <dbReference type="ARBA" id="ARBA00023239"/>
    </source>
</evidence>
<evidence type="ECO:0000256" key="5">
    <source>
        <dbReference type="ARBA" id="ARBA00022490"/>
    </source>
</evidence>
<accession>A0A7S2TQ18</accession>
<organism evidence="9">
    <name type="scientific">Lotharella oceanica</name>
    <dbReference type="NCBI Taxonomy" id="641309"/>
    <lineage>
        <taxon>Eukaryota</taxon>
        <taxon>Sar</taxon>
        <taxon>Rhizaria</taxon>
        <taxon>Cercozoa</taxon>
        <taxon>Chlorarachniophyceae</taxon>
        <taxon>Lotharella</taxon>
    </lineage>
</organism>
<evidence type="ECO:0000256" key="8">
    <source>
        <dbReference type="ARBA" id="ARBA00044906"/>
    </source>
</evidence>
<comment type="pathway">
    <text evidence="2">Amino-sugar metabolism; N-acetylneuraminate degradation.</text>
</comment>
<comment type="similarity">
    <text evidence="3">Belongs to the DapA family. NanA subfamily.</text>
</comment>
<protein>
    <recommendedName>
        <fullName evidence="4">N-acetylneuraminate lyase</fullName>
        <ecNumber evidence="4">4.1.3.3</ecNumber>
    </recommendedName>
</protein>
<dbReference type="GO" id="GO:0008747">
    <property type="term" value="F:N-acetylneuraminate lyase activity"/>
    <property type="evidence" value="ECO:0007669"/>
    <property type="project" value="UniProtKB-EC"/>
</dbReference>
<evidence type="ECO:0000256" key="2">
    <source>
        <dbReference type="ARBA" id="ARBA00004878"/>
    </source>
</evidence>
<dbReference type="EMBL" id="HBHP01016362">
    <property type="protein sequence ID" value="CAD9764376.1"/>
    <property type="molecule type" value="Transcribed_RNA"/>
</dbReference>
<name>A0A7S2TQ18_9EUKA</name>
<sequence length="173" mass="18861">MKASEWTQAARVVMPNLAGLKFTSLDVVDYAMLCQNDPNNHLAFLPGYESAYSAFAALNSSTGRRFGGVGGCSNFMNSLMARFIKIAESDEMTSKTKFKQLEAITTLVRRVDAIAKKTSFTAVLKVAMQRLGIATSIAVRLPARELSAEEAKWVKGELDALYVDVERLLGGEA</sequence>
<keyword evidence="5" id="KW-0963">Cytoplasm</keyword>